<name>A0ACC0T5C2_POPTR</name>
<evidence type="ECO:0000313" key="1">
    <source>
        <dbReference type="EMBL" id="KAI9396753.1"/>
    </source>
</evidence>
<proteinExistence type="predicted"/>
<comment type="caution">
    <text evidence="1">The sequence shown here is derived from an EMBL/GenBank/DDBJ whole genome shotgun (WGS) entry which is preliminary data.</text>
</comment>
<reference evidence="1 2" key="1">
    <citation type="journal article" date="2006" name="Science">
        <title>The genome of black cottonwood, Populus trichocarpa (Torr. &amp; Gray).</title>
        <authorList>
            <person name="Tuskan G.A."/>
            <person name="Difazio S."/>
            <person name="Jansson S."/>
            <person name="Bohlmann J."/>
            <person name="Grigoriev I."/>
            <person name="Hellsten U."/>
            <person name="Putnam N."/>
            <person name="Ralph S."/>
            <person name="Rombauts S."/>
            <person name="Salamov A."/>
            <person name="Schein J."/>
            <person name="Sterck L."/>
            <person name="Aerts A."/>
            <person name="Bhalerao R.R."/>
            <person name="Bhalerao R.P."/>
            <person name="Blaudez D."/>
            <person name="Boerjan W."/>
            <person name="Brun A."/>
            <person name="Brunner A."/>
            <person name="Busov V."/>
            <person name="Campbell M."/>
            <person name="Carlson J."/>
            <person name="Chalot M."/>
            <person name="Chapman J."/>
            <person name="Chen G.L."/>
            <person name="Cooper D."/>
            <person name="Coutinho P.M."/>
            <person name="Couturier J."/>
            <person name="Covert S."/>
            <person name="Cronk Q."/>
            <person name="Cunningham R."/>
            <person name="Davis J."/>
            <person name="Degroeve S."/>
            <person name="Dejardin A."/>
            <person name="Depamphilis C."/>
            <person name="Detter J."/>
            <person name="Dirks B."/>
            <person name="Dubchak I."/>
            <person name="Duplessis S."/>
            <person name="Ehlting J."/>
            <person name="Ellis B."/>
            <person name="Gendler K."/>
            <person name="Goodstein D."/>
            <person name="Gribskov M."/>
            <person name="Grimwood J."/>
            <person name="Groover A."/>
            <person name="Gunter L."/>
            <person name="Hamberger B."/>
            <person name="Heinze B."/>
            <person name="Helariutta Y."/>
            <person name="Henrissat B."/>
            <person name="Holligan D."/>
            <person name="Holt R."/>
            <person name="Huang W."/>
            <person name="Islam-Faridi N."/>
            <person name="Jones S."/>
            <person name="Jones-Rhoades M."/>
            <person name="Jorgensen R."/>
            <person name="Joshi C."/>
            <person name="Kangasjarvi J."/>
            <person name="Karlsson J."/>
            <person name="Kelleher C."/>
            <person name="Kirkpatrick R."/>
            <person name="Kirst M."/>
            <person name="Kohler A."/>
            <person name="Kalluri U."/>
            <person name="Larimer F."/>
            <person name="Leebens-Mack J."/>
            <person name="Leple J.C."/>
            <person name="Locascio P."/>
            <person name="Lou Y."/>
            <person name="Lucas S."/>
            <person name="Martin F."/>
            <person name="Montanini B."/>
            <person name="Napoli C."/>
            <person name="Nelson D.R."/>
            <person name="Nelson C."/>
            <person name="Nieminen K."/>
            <person name="Nilsson O."/>
            <person name="Pereda V."/>
            <person name="Peter G."/>
            <person name="Philippe R."/>
            <person name="Pilate G."/>
            <person name="Poliakov A."/>
            <person name="Razumovskaya J."/>
            <person name="Richardson P."/>
            <person name="Rinaldi C."/>
            <person name="Ritland K."/>
            <person name="Rouze P."/>
            <person name="Ryaboy D."/>
            <person name="Schmutz J."/>
            <person name="Schrader J."/>
            <person name="Segerman B."/>
            <person name="Shin H."/>
            <person name="Siddiqui A."/>
            <person name="Sterky F."/>
            <person name="Terry A."/>
            <person name="Tsai C.J."/>
            <person name="Uberbacher E."/>
            <person name="Unneberg P."/>
            <person name="Vahala J."/>
            <person name="Wall K."/>
            <person name="Wessler S."/>
            <person name="Yang G."/>
            <person name="Yin T."/>
            <person name="Douglas C."/>
            <person name="Marra M."/>
            <person name="Sandberg G."/>
            <person name="Van de Peer Y."/>
            <person name="Rokhsar D."/>
        </authorList>
    </citation>
    <scope>NUCLEOTIDE SEQUENCE [LARGE SCALE GENOMIC DNA]</scope>
    <source>
        <strain evidence="2">cv. Nisqually</strain>
    </source>
</reference>
<keyword evidence="2" id="KW-1185">Reference proteome</keyword>
<sequence>MSGSSFHHGSRESGTGWQQYSRGVSNSNQNFRNVKCQLCYGFGHSAKYCSQFTSQHLQATANLAFQNPQLSSAGWFPDTGANQHVTPDLASMTSSEPYLGSDQLHVGDGSNNQGGAPFRSE</sequence>
<protein>
    <submittedName>
        <fullName evidence="1">Uncharacterized protein</fullName>
    </submittedName>
</protein>
<evidence type="ECO:0000313" key="2">
    <source>
        <dbReference type="Proteomes" id="UP000006729"/>
    </source>
</evidence>
<accession>A0ACC0T5C2</accession>
<gene>
    <name evidence="1" type="ORF">POPTR_004G179822v4</name>
</gene>
<organism evidence="1 2">
    <name type="scientific">Populus trichocarpa</name>
    <name type="common">Western balsam poplar</name>
    <name type="synonym">Populus balsamifera subsp. trichocarpa</name>
    <dbReference type="NCBI Taxonomy" id="3694"/>
    <lineage>
        <taxon>Eukaryota</taxon>
        <taxon>Viridiplantae</taxon>
        <taxon>Streptophyta</taxon>
        <taxon>Embryophyta</taxon>
        <taxon>Tracheophyta</taxon>
        <taxon>Spermatophyta</taxon>
        <taxon>Magnoliopsida</taxon>
        <taxon>eudicotyledons</taxon>
        <taxon>Gunneridae</taxon>
        <taxon>Pentapetalae</taxon>
        <taxon>rosids</taxon>
        <taxon>fabids</taxon>
        <taxon>Malpighiales</taxon>
        <taxon>Salicaceae</taxon>
        <taxon>Saliceae</taxon>
        <taxon>Populus</taxon>
    </lineage>
</organism>
<dbReference type="Proteomes" id="UP000006729">
    <property type="component" value="Chromosome 4"/>
</dbReference>
<dbReference type="EMBL" id="CM009293">
    <property type="protein sequence ID" value="KAI9396753.1"/>
    <property type="molecule type" value="Genomic_DNA"/>
</dbReference>